<protein>
    <recommendedName>
        <fullName evidence="4">Enoyl-CoA hydratase</fullName>
    </recommendedName>
</protein>
<gene>
    <name evidence="3" type="ORF">METZ01_LOCUS48013</name>
</gene>
<name>A0A381RVQ5_9ZZZZ</name>
<keyword evidence="2" id="KW-0456">Lyase</keyword>
<dbReference type="PROSITE" id="PS00166">
    <property type="entry name" value="ENOYL_COA_HYDRATASE"/>
    <property type="match status" value="1"/>
</dbReference>
<dbReference type="FunFam" id="3.90.226.10:FF:000009">
    <property type="entry name" value="Carnitinyl-CoA dehydratase"/>
    <property type="match status" value="1"/>
</dbReference>
<evidence type="ECO:0000256" key="2">
    <source>
        <dbReference type="ARBA" id="ARBA00023239"/>
    </source>
</evidence>
<dbReference type="InterPro" id="IPR014748">
    <property type="entry name" value="Enoyl-CoA_hydra_C"/>
</dbReference>
<proteinExistence type="inferred from homology"/>
<evidence type="ECO:0000313" key="3">
    <source>
        <dbReference type="EMBL" id="SUZ95159.1"/>
    </source>
</evidence>
<dbReference type="FunFam" id="1.10.12.10:FF:000001">
    <property type="entry name" value="Probable enoyl-CoA hydratase, mitochondrial"/>
    <property type="match status" value="1"/>
</dbReference>
<reference evidence="3" key="1">
    <citation type="submission" date="2018-05" db="EMBL/GenBank/DDBJ databases">
        <authorList>
            <person name="Lanie J.A."/>
            <person name="Ng W.-L."/>
            <person name="Kazmierczak K.M."/>
            <person name="Andrzejewski T.M."/>
            <person name="Davidsen T.M."/>
            <person name="Wayne K.J."/>
            <person name="Tettelin H."/>
            <person name="Glass J.I."/>
            <person name="Rusch D."/>
            <person name="Podicherti R."/>
            <person name="Tsui H.-C.T."/>
            <person name="Winkler M.E."/>
        </authorList>
    </citation>
    <scope>NUCLEOTIDE SEQUENCE</scope>
</reference>
<dbReference type="InterPro" id="IPR018376">
    <property type="entry name" value="Enoyl-CoA_hyd/isom_CS"/>
</dbReference>
<dbReference type="CDD" id="cd06558">
    <property type="entry name" value="crotonase-like"/>
    <property type="match status" value="1"/>
</dbReference>
<accession>A0A381RVQ5</accession>
<evidence type="ECO:0000256" key="1">
    <source>
        <dbReference type="ARBA" id="ARBA00005254"/>
    </source>
</evidence>
<dbReference type="InterPro" id="IPR029045">
    <property type="entry name" value="ClpP/crotonase-like_dom_sf"/>
</dbReference>
<dbReference type="AlphaFoldDB" id="A0A381RVQ5"/>
<organism evidence="3">
    <name type="scientific">marine metagenome</name>
    <dbReference type="NCBI Taxonomy" id="408172"/>
    <lineage>
        <taxon>unclassified sequences</taxon>
        <taxon>metagenomes</taxon>
        <taxon>ecological metagenomes</taxon>
    </lineage>
</organism>
<dbReference type="SUPFAM" id="SSF52096">
    <property type="entry name" value="ClpP/crotonase"/>
    <property type="match status" value="1"/>
</dbReference>
<dbReference type="GO" id="GO:0006635">
    <property type="term" value="P:fatty acid beta-oxidation"/>
    <property type="evidence" value="ECO:0007669"/>
    <property type="project" value="TreeGrafter"/>
</dbReference>
<dbReference type="Gene3D" id="1.10.12.10">
    <property type="entry name" value="Lyase 2-enoyl-coa Hydratase, Chain A, domain 2"/>
    <property type="match status" value="1"/>
</dbReference>
<comment type="similarity">
    <text evidence="1">Belongs to the enoyl-CoA hydratase/isomerase family.</text>
</comment>
<dbReference type="PANTHER" id="PTHR11941">
    <property type="entry name" value="ENOYL-COA HYDRATASE-RELATED"/>
    <property type="match status" value="1"/>
</dbReference>
<dbReference type="PANTHER" id="PTHR11941:SF54">
    <property type="entry name" value="ENOYL-COA HYDRATASE, MITOCHONDRIAL"/>
    <property type="match status" value="1"/>
</dbReference>
<dbReference type="Pfam" id="PF00378">
    <property type="entry name" value="ECH_1"/>
    <property type="match status" value="1"/>
</dbReference>
<dbReference type="EMBL" id="UINC01002300">
    <property type="protein sequence ID" value="SUZ95159.1"/>
    <property type="molecule type" value="Genomic_DNA"/>
</dbReference>
<sequence length="258" mass="27081">MTYKNIRVSVNDGVAELTFDRPEVRNALNLETVREGEAALADLATDNTVGALILTGAGDQAFVSGADINDLRTRTRDEGLAAINSSFFSSVERFPRPTIAAVNGYALGGGCELALACDLRIASEGAMFGQPELGLGIIPGAGATQRLPRVVGLGRAKHLILTGEIIDAGQALSIGLVSAVVPADKLDATARELAGRVLRHGPLAARLAKLVINSSARVDLDSGLLIETLAQALCYQSDDKQEGTTAFLEKRKPKFTGK</sequence>
<dbReference type="InterPro" id="IPR001753">
    <property type="entry name" value="Enoyl-CoA_hydra/iso"/>
</dbReference>
<dbReference type="GO" id="GO:0016836">
    <property type="term" value="F:hydro-lyase activity"/>
    <property type="evidence" value="ECO:0007669"/>
    <property type="project" value="UniProtKB-ARBA"/>
</dbReference>
<dbReference type="Gene3D" id="3.90.226.10">
    <property type="entry name" value="2-enoyl-CoA Hydratase, Chain A, domain 1"/>
    <property type="match status" value="1"/>
</dbReference>
<evidence type="ECO:0008006" key="4">
    <source>
        <dbReference type="Google" id="ProtNLM"/>
    </source>
</evidence>